<evidence type="ECO:0000259" key="9">
    <source>
        <dbReference type="Pfam" id="PF08240"/>
    </source>
</evidence>
<feature type="domain" description="Alcohol dehydrogenase-like N-terminal" evidence="9">
    <location>
        <begin position="48"/>
        <end position="195"/>
    </location>
</feature>
<dbReference type="Proteomes" id="UP001141806">
    <property type="component" value="Unassembled WGS sequence"/>
</dbReference>
<dbReference type="InterPro" id="IPR011032">
    <property type="entry name" value="GroES-like_sf"/>
</dbReference>
<evidence type="ECO:0000256" key="3">
    <source>
        <dbReference type="ARBA" id="ARBA00022723"/>
    </source>
</evidence>
<dbReference type="InterPro" id="IPR013149">
    <property type="entry name" value="ADH-like_C"/>
</dbReference>
<dbReference type="PANTHER" id="PTHR43880">
    <property type="entry name" value="ALCOHOL DEHYDROGENASE"/>
    <property type="match status" value="1"/>
</dbReference>
<dbReference type="InterPro" id="IPR013154">
    <property type="entry name" value="ADH-like_N"/>
</dbReference>
<comment type="subunit">
    <text evidence="2">Homodimer.</text>
</comment>
<dbReference type="CDD" id="cd08277">
    <property type="entry name" value="liver_alcohol_DH_like"/>
    <property type="match status" value="1"/>
</dbReference>
<keyword evidence="3" id="KW-0479">Metal-binding</keyword>
<feature type="domain" description="Alcohol dehydrogenase-like C-terminal" evidence="8">
    <location>
        <begin position="237"/>
        <end position="367"/>
    </location>
</feature>
<comment type="cofactor">
    <cofactor evidence="1">
        <name>Zn(2+)</name>
        <dbReference type="ChEBI" id="CHEBI:29105"/>
    </cofactor>
</comment>
<keyword evidence="4" id="KW-0862">Zinc</keyword>
<evidence type="ECO:0000259" key="8">
    <source>
        <dbReference type="Pfam" id="PF00107"/>
    </source>
</evidence>
<dbReference type="PANTHER" id="PTHR43880:SF38">
    <property type="entry name" value="ALCOHOL DEHYDROGENASE-RELATED"/>
    <property type="match status" value="1"/>
</dbReference>
<dbReference type="FunFam" id="3.40.50.720:FF:000003">
    <property type="entry name" value="S-(hydroxymethyl)glutathione dehydrogenase"/>
    <property type="match status" value="1"/>
</dbReference>
<gene>
    <name evidence="10" type="ORF">NE237_029541</name>
</gene>
<dbReference type="GO" id="GO:0008270">
    <property type="term" value="F:zinc ion binding"/>
    <property type="evidence" value="ECO:0007669"/>
    <property type="project" value="TreeGrafter"/>
</dbReference>
<accession>A0A9Q0GSD5</accession>
<dbReference type="GO" id="GO:0051903">
    <property type="term" value="F:S-(hydroxymethyl)glutathione dehydrogenase [NAD(P)+] activity"/>
    <property type="evidence" value="ECO:0007669"/>
    <property type="project" value="TreeGrafter"/>
</dbReference>
<evidence type="ECO:0000313" key="11">
    <source>
        <dbReference type="Proteomes" id="UP001141806"/>
    </source>
</evidence>
<evidence type="ECO:0000256" key="1">
    <source>
        <dbReference type="ARBA" id="ARBA00001947"/>
    </source>
</evidence>
<evidence type="ECO:0000256" key="6">
    <source>
        <dbReference type="ARBA" id="ARBA00023027"/>
    </source>
</evidence>
<dbReference type="AlphaFoldDB" id="A0A9Q0GSD5"/>
<dbReference type="Gene3D" id="3.40.50.720">
    <property type="entry name" value="NAD(P)-binding Rossmann-like Domain"/>
    <property type="match status" value="1"/>
</dbReference>
<dbReference type="SUPFAM" id="SSF50129">
    <property type="entry name" value="GroES-like"/>
    <property type="match status" value="2"/>
</dbReference>
<dbReference type="FunFam" id="3.90.180.10:FF:000067">
    <property type="entry name" value="alcohol dehydrogenase 1-like isoform X1"/>
    <property type="match status" value="1"/>
</dbReference>
<comment type="similarity">
    <text evidence="7">Belongs to the zinc-containing alcohol dehydrogenase family. Class-IV subfamily.</text>
</comment>
<reference evidence="10" key="1">
    <citation type="journal article" date="2023" name="Plant J.">
        <title>The genome of the king protea, Protea cynaroides.</title>
        <authorList>
            <person name="Chang J."/>
            <person name="Duong T.A."/>
            <person name="Schoeman C."/>
            <person name="Ma X."/>
            <person name="Roodt D."/>
            <person name="Barker N."/>
            <person name="Li Z."/>
            <person name="Van de Peer Y."/>
            <person name="Mizrachi E."/>
        </authorList>
    </citation>
    <scope>NUCLEOTIDE SEQUENCE</scope>
    <source>
        <tissue evidence="10">Young leaves</tissue>
    </source>
</reference>
<name>A0A9Q0GSD5_9MAGN</name>
<sequence>MSKASLQVISCKGELQSNSNLVMIFCCMLGRRGEPLVIEEIQVEPPQASEIRVKMICASLCHTDILFTKGYPLSIEFRRPNCVSSSISQALFPKVLGHEGAGRITFSCSVVESLGEGVTELKEGDLIIPTYIGECKECENCCSGKTNLCQKYPHGLMFDNSSRMSVRGQRLYHLFTCSTWSEYMVVNVNYAVKIDPRVPPTHASLISCAFSTGFGATWKEAQVESGSSVAVFGLGTVGLGVVEGARIRGASKIIGVDLNEEKKEKGKVFGMTDFINPGGSDKSVAEAIKELTGGLGVDYSFECTGVVSLINEGLEATALGRGVTIVIGVSHETIASIDMNSLIWGKTVKGSIFGGIKPQSDLQSIIDKCINEELHLDALVTHEIQLDEIGQAFELLKQPDCVKVVVLI</sequence>
<keyword evidence="5" id="KW-0560">Oxidoreductase</keyword>
<evidence type="ECO:0000256" key="2">
    <source>
        <dbReference type="ARBA" id="ARBA00011738"/>
    </source>
</evidence>
<dbReference type="Pfam" id="PF00107">
    <property type="entry name" value="ADH_zinc_N"/>
    <property type="match status" value="1"/>
</dbReference>
<dbReference type="SUPFAM" id="SSF51735">
    <property type="entry name" value="NAD(P)-binding Rossmann-fold domains"/>
    <property type="match status" value="1"/>
</dbReference>
<protein>
    <submittedName>
        <fullName evidence="10">Uncharacterized protein</fullName>
    </submittedName>
</protein>
<dbReference type="EMBL" id="JAMYWD010000012">
    <property type="protein sequence ID" value="KAJ4952709.1"/>
    <property type="molecule type" value="Genomic_DNA"/>
</dbReference>
<comment type="caution">
    <text evidence="10">The sequence shown here is derived from an EMBL/GenBank/DDBJ whole genome shotgun (WGS) entry which is preliminary data.</text>
</comment>
<keyword evidence="6" id="KW-0520">NAD</keyword>
<keyword evidence="11" id="KW-1185">Reference proteome</keyword>
<evidence type="ECO:0000256" key="5">
    <source>
        <dbReference type="ARBA" id="ARBA00023002"/>
    </source>
</evidence>
<evidence type="ECO:0000256" key="4">
    <source>
        <dbReference type="ARBA" id="ARBA00022833"/>
    </source>
</evidence>
<dbReference type="GO" id="GO:0046294">
    <property type="term" value="P:formaldehyde catabolic process"/>
    <property type="evidence" value="ECO:0007669"/>
    <property type="project" value="TreeGrafter"/>
</dbReference>
<evidence type="ECO:0000313" key="10">
    <source>
        <dbReference type="EMBL" id="KAJ4952709.1"/>
    </source>
</evidence>
<dbReference type="OrthoDB" id="417550at2759"/>
<organism evidence="10 11">
    <name type="scientific">Protea cynaroides</name>
    <dbReference type="NCBI Taxonomy" id="273540"/>
    <lineage>
        <taxon>Eukaryota</taxon>
        <taxon>Viridiplantae</taxon>
        <taxon>Streptophyta</taxon>
        <taxon>Embryophyta</taxon>
        <taxon>Tracheophyta</taxon>
        <taxon>Spermatophyta</taxon>
        <taxon>Magnoliopsida</taxon>
        <taxon>Proteales</taxon>
        <taxon>Proteaceae</taxon>
        <taxon>Protea</taxon>
    </lineage>
</organism>
<proteinExistence type="inferred from homology"/>
<dbReference type="Pfam" id="PF08240">
    <property type="entry name" value="ADH_N"/>
    <property type="match status" value="1"/>
</dbReference>
<dbReference type="GO" id="GO:0005829">
    <property type="term" value="C:cytosol"/>
    <property type="evidence" value="ECO:0007669"/>
    <property type="project" value="TreeGrafter"/>
</dbReference>
<evidence type="ECO:0000256" key="7">
    <source>
        <dbReference type="ARBA" id="ARBA00060764"/>
    </source>
</evidence>
<dbReference type="InterPro" id="IPR036291">
    <property type="entry name" value="NAD(P)-bd_dom_sf"/>
</dbReference>
<dbReference type="Gene3D" id="3.90.180.10">
    <property type="entry name" value="Medium-chain alcohol dehydrogenases, catalytic domain"/>
    <property type="match status" value="1"/>
</dbReference>